<dbReference type="STRING" id="708197.A0A166XS17"/>
<keyword evidence="3" id="KW-1185">Reference proteome</keyword>
<reference evidence="2 3" key="1">
    <citation type="submission" date="2015-06" db="EMBL/GenBank/DDBJ databases">
        <title>Survival trade-offs in plant roots during colonization by closely related pathogenic and mutualistic fungi.</title>
        <authorList>
            <person name="Hacquard S."/>
            <person name="Kracher B."/>
            <person name="Hiruma K."/>
            <person name="Weinman A."/>
            <person name="Muench P."/>
            <person name="Garrido Oter R."/>
            <person name="Ver Loren van Themaat E."/>
            <person name="Dallerey J.-F."/>
            <person name="Damm U."/>
            <person name="Henrissat B."/>
            <person name="Lespinet O."/>
            <person name="Thon M."/>
            <person name="Kemen E."/>
            <person name="McHardy A.C."/>
            <person name="Schulze-Lefert P."/>
            <person name="O'Connell R.J."/>
        </authorList>
    </citation>
    <scope>NUCLEOTIDE SEQUENCE [LARGE SCALE GENOMIC DNA]</scope>
    <source>
        <strain evidence="2 3">0861</strain>
    </source>
</reference>
<dbReference type="InterPro" id="IPR035994">
    <property type="entry name" value="Nucleoside_phosphorylase_sf"/>
</dbReference>
<dbReference type="Gene3D" id="1.25.40.10">
    <property type="entry name" value="Tetratricopeptide repeat domain"/>
    <property type="match status" value="1"/>
</dbReference>
<sequence length="989" mass="110569">MAYPSRRREDFQVAIICALPLEYDAVALTFDEFWDENRDQQRNAPGDYNRYRTGRIGSHNVVLLLLSNMGKVSAASATANLRSTYAGIQLAILTGICGGVPSPSSANELLLGDVVISKSMVQYDLGRQYPNDFAMKANVDETLGRPSREIRSLLATFETRQGRSDLRRQTSQALVQLQQKATEYGDRSLYQRPSLIEDLLFEPGYLHRHRDSQNCNCSDSEACEIARSTSCEKLQCERERVVSRKRLRTEHLDEDAVTAEDPQVFVGRVGSGDTVMKSGLDRDRVAAQHSLIAFEMEGAGVWDEIPSIVVKGVCDYADSHKNKSWQNFAAATAASTAKALLKYHIQTTQRPTATCTRFLVPYTQNHDFIGRSGILDHVKQLFSHELPQQPAARPRSRVALHGLGGIGKTQIALAYAYWLRCACPDISVFWVHASNAERFRQAYLSIAQECEIPGCDDPKADVLALVKAWLEGKNRGRWVMILDNADDTEVFFPTQPEQGSSLLDHKSSETSYIGCYLPECDHGSILITSRNKQAALRLTRGKRPVSVTTMTDDEANQLFCAAFEDDTISIEETTELSCRLEHLPLALAQAAAFIQENDISIKTYVQLLDESDSVLVDQLSQPFEATGRDSEIPHAVTATWIVSFEQIKRRHSLTSNVLSLISLFDRQAIPKEFVVNYYNMSQPEKPQTSATAEVIKSLGILVAFSFITKGTDGTFDMHRLIQLVTRKWLVTERRLTEFAEQALRVMSVVYPYGTYETREICSMYLPHAKAVLDHDGVDSEEANLAKASILHNIAAFLIYQGKWVAAEHHVLQAVALRVTALGEEHPDTLASIGNLASTYWDQGRWTEAEELNVQVLEIRKRVLGEEHPDTLSSIANLASTYWNQGRLTEAEELEVQVMEIRKRVLGEEHPDTLGSMHELAYTWKGQGRREAAIQLMRDCVSLRQRFLGLNYPGTLSSCSALTDWEEDSAKINEALLVEGGEGAGNVDRC</sequence>
<dbReference type="Pfam" id="PF13374">
    <property type="entry name" value="TPR_10"/>
    <property type="match status" value="2"/>
</dbReference>
<evidence type="ECO:0000313" key="3">
    <source>
        <dbReference type="Proteomes" id="UP000076552"/>
    </source>
</evidence>
<dbReference type="InterPro" id="IPR011990">
    <property type="entry name" value="TPR-like_helical_dom_sf"/>
</dbReference>
<dbReference type="InterPro" id="IPR000845">
    <property type="entry name" value="Nucleoside_phosphorylase_d"/>
</dbReference>
<dbReference type="InterPro" id="IPR027417">
    <property type="entry name" value="P-loop_NTPase"/>
</dbReference>
<feature type="domain" description="Nucleoside phosphorylase" evidence="1">
    <location>
        <begin position="13"/>
        <end position="156"/>
    </location>
</feature>
<dbReference type="EMBL" id="LFIV01000012">
    <property type="protein sequence ID" value="KZL76883.1"/>
    <property type="molecule type" value="Genomic_DNA"/>
</dbReference>
<dbReference type="Proteomes" id="UP000076552">
    <property type="component" value="Unassembled WGS sequence"/>
</dbReference>
<evidence type="ECO:0000259" key="1">
    <source>
        <dbReference type="Pfam" id="PF01048"/>
    </source>
</evidence>
<dbReference type="Gene3D" id="3.40.50.300">
    <property type="entry name" value="P-loop containing nucleotide triphosphate hydrolases"/>
    <property type="match status" value="1"/>
</dbReference>
<comment type="caution">
    <text evidence="2">The sequence shown here is derived from an EMBL/GenBank/DDBJ whole genome shotgun (WGS) entry which is preliminary data.</text>
</comment>
<proteinExistence type="predicted"/>
<dbReference type="GO" id="GO:0009116">
    <property type="term" value="P:nucleoside metabolic process"/>
    <property type="evidence" value="ECO:0007669"/>
    <property type="project" value="InterPro"/>
</dbReference>
<dbReference type="PANTHER" id="PTHR46082:SF6">
    <property type="entry name" value="AAA+ ATPASE DOMAIN-CONTAINING PROTEIN-RELATED"/>
    <property type="match status" value="1"/>
</dbReference>
<gene>
    <name evidence="2" type="ORF">CT0861_11324</name>
</gene>
<dbReference type="Gene3D" id="3.40.50.1580">
    <property type="entry name" value="Nucleoside phosphorylase domain"/>
    <property type="match status" value="1"/>
</dbReference>
<dbReference type="Pfam" id="PF01048">
    <property type="entry name" value="PNP_UDP_1"/>
    <property type="match status" value="1"/>
</dbReference>
<dbReference type="SUPFAM" id="SSF52540">
    <property type="entry name" value="P-loop containing nucleoside triphosphate hydrolases"/>
    <property type="match status" value="1"/>
</dbReference>
<dbReference type="GO" id="GO:0003824">
    <property type="term" value="F:catalytic activity"/>
    <property type="evidence" value="ECO:0007669"/>
    <property type="project" value="InterPro"/>
</dbReference>
<dbReference type="SUPFAM" id="SSF48452">
    <property type="entry name" value="TPR-like"/>
    <property type="match status" value="1"/>
</dbReference>
<dbReference type="Pfam" id="PF13424">
    <property type="entry name" value="TPR_12"/>
    <property type="match status" value="1"/>
</dbReference>
<evidence type="ECO:0000313" key="2">
    <source>
        <dbReference type="EMBL" id="KZL76883.1"/>
    </source>
</evidence>
<dbReference type="InterPro" id="IPR053137">
    <property type="entry name" value="NLR-like"/>
</dbReference>
<accession>A0A166XS17</accession>
<dbReference type="AlphaFoldDB" id="A0A166XS17"/>
<name>A0A166XS17_9PEZI</name>
<protein>
    <submittedName>
        <fullName evidence="2">Kinesin light chain</fullName>
    </submittedName>
</protein>
<dbReference type="PANTHER" id="PTHR46082">
    <property type="entry name" value="ATP/GTP-BINDING PROTEIN-RELATED"/>
    <property type="match status" value="1"/>
</dbReference>
<dbReference type="SUPFAM" id="SSF53167">
    <property type="entry name" value="Purine and uridine phosphorylases"/>
    <property type="match status" value="1"/>
</dbReference>
<organism evidence="2 3">
    <name type="scientific">Colletotrichum tofieldiae</name>
    <dbReference type="NCBI Taxonomy" id="708197"/>
    <lineage>
        <taxon>Eukaryota</taxon>
        <taxon>Fungi</taxon>
        <taxon>Dikarya</taxon>
        <taxon>Ascomycota</taxon>
        <taxon>Pezizomycotina</taxon>
        <taxon>Sordariomycetes</taxon>
        <taxon>Hypocreomycetidae</taxon>
        <taxon>Glomerellales</taxon>
        <taxon>Glomerellaceae</taxon>
        <taxon>Colletotrichum</taxon>
        <taxon>Colletotrichum spaethianum species complex</taxon>
    </lineage>
</organism>